<evidence type="ECO:0000313" key="2">
    <source>
        <dbReference type="Proteomes" id="UP001627154"/>
    </source>
</evidence>
<dbReference type="Proteomes" id="UP001627154">
    <property type="component" value="Unassembled WGS sequence"/>
</dbReference>
<evidence type="ECO:0000313" key="1">
    <source>
        <dbReference type="EMBL" id="KAL3394566.1"/>
    </source>
</evidence>
<proteinExistence type="predicted"/>
<keyword evidence="2" id="KW-1185">Reference proteome</keyword>
<accession>A0ABD2WNS6</accession>
<protein>
    <submittedName>
        <fullName evidence="1">Uncharacterized protein</fullName>
    </submittedName>
</protein>
<name>A0ABD2WNS6_9HYME</name>
<gene>
    <name evidence="1" type="ORF">TKK_011556</name>
</gene>
<organism evidence="1 2">
    <name type="scientific">Trichogramma kaykai</name>
    <dbReference type="NCBI Taxonomy" id="54128"/>
    <lineage>
        <taxon>Eukaryota</taxon>
        <taxon>Metazoa</taxon>
        <taxon>Ecdysozoa</taxon>
        <taxon>Arthropoda</taxon>
        <taxon>Hexapoda</taxon>
        <taxon>Insecta</taxon>
        <taxon>Pterygota</taxon>
        <taxon>Neoptera</taxon>
        <taxon>Endopterygota</taxon>
        <taxon>Hymenoptera</taxon>
        <taxon>Apocrita</taxon>
        <taxon>Proctotrupomorpha</taxon>
        <taxon>Chalcidoidea</taxon>
        <taxon>Trichogrammatidae</taxon>
        <taxon>Trichogramma</taxon>
    </lineage>
</organism>
<comment type="caution">
    <text evidence="1">The sequence shown here is derived from an EMBL/GenBank/DDBJ whole genome shotgun (WGS) entry which is preliminary data.</text>
</comment>
<dbReference type="AlphaFoldDB" id="A0ABD2WNS6"/>
<sequence>MIKSADGENCAIIEGNCEINNESLAAKSADNEYRAIIEKFEEINKILFANSADNESDEPMEEIDMSSIGNIKSRKCIDELSVETYVCKTVCTANGLDPQDIDCIDEKIAHICEYEEEIYDDNFTEDEVLYSNERLARLFEVLQLEENCDEKIVKLIEDCQDVFYLKGERLTIMPNVEHIASKCKTVQIPASPKRRIRKVIE</sequence>
<reference evidence="1 2" key="1">
    <citation type="journal article" date="2024" name="bioRxiv">
        <title>A reference genome for Trichogramma kaykai: A tiny desert-dwelling parasitoid wasp with competing sex-ratio distorters.</title>
        <authorList>
            <person name="Culotta J."/>
            <person name="Lindsey A.R."/>
        </authorList>
    </citation>
    <scope>NUCLEOTIDE SEQUENCE [LARGE SCALE GENOMIC DNA]</scope>
    <source>
        <strain evidence="1 2">KSX58</strain>
    </source>
</reference>
<dbReference type="EMBL" id="JBJJXI010000092">
    <property type="protein sequence ID" value="KAL3394566.1"/>
    <property type="molecule type" value="Genomic_DNA"/>
</dbReference>